<evidence type="ECO:0000313" key="3">
    <source>
        <dbReference type="Proteomes" id="UP000591131"/>
    </source>
</evidence>
<keyword evidence="3" id="KW-1185">Reference proteome</keyword>
<comment type="caution">
    <text evidence="2">The sequence shown here is derived from an EMBL/GenBank/DDBJ whole genome shotgun (WGS) entry which is preliminary data.</text>
</comment>
<organism evidence="2 3">
    <name type="scientific">Perkinsus chesapeaki</name>
    <name type="common">Clam parasite</name>
    <name type="synonym">Perkinsus andrewsi</name>
    <dbReference type="NCBI Taxonomy" id="330153"/>
    <lineage>
        <taxon>Eukaryota</taxon>
        <taxon>Sar</taxon>
        <taxon>Alveolata</taxon>
        <taxon>Perkinsozoa</taxon>
        <taxon>Perkinsea</taxon>
        <taxon>Perkinsida</taxon>
        <taxon>Perkinsidae</taxon>
        <taxon>Perkinsus</taxon>
    </lineage>
</organism>
<accession>A0A7J6L987</accession>
<proteinExistence type="predicted"/>
<evidence type="ECO:0000313" key="2">
    <source>
        <dbReference type="EMBL" id="KAF4655752.1"/>
    </source>
</evidence>
<dbReference type="EMBL" id="JAAPAO010000639">
    <property type="protein sequence ID" value="KAF4655752.1"/>
    <property type="molecule type" value="Genomic_DNA"/>
</dbReference>
<sequence length="163" mass="17191">MFKPSTTFLVILVLCGLCSGMFDEVDIQKFMDLVDSAPSATTSTVAPVVPETTKPVLQRLGEWINLEPVSTTTKSVAQELAEMTFAPVPTTATSTAGVAAETPGSSMDHFLSMTIPLDKPEPETQSTTTPPTWNVSEPGVDSGCGTVSCNWLVIAVVALLAEL</sequence>
<protein>
    <submittedName>
        <fullName evidence="2">Uncharacterized protein</fullName>
    </submittedName>
</protein>
<evidence type="ECO:0000256" key="1">
    <source>
        <dbReference type="SAM" id="SignalP"/>
    </source>
</evidence>
<dbReference type="Proteomes" id="UP000591131">
    <property type="component" value="Unassembled WGS sequence"/>
</dbReference>
<feature type="chain" id="PRO_5029773600" evidence="1">
    <location>
        <begin position="21"/>
        <end position="163"/>
    </location>
</feature>
<keyword evidence="1" id="KW-0732">Signal</keyword>
<reference evidence="2 3" key="1">
    <citation type="submission" date="2020-04" db="EMBL/GenBank/DDBJ databases">
        <title>Perkinsus chesapeaki whole genome sequence.</title>
        <authorList>
            <person name="Bogema D.R."/>
        </authorList>
    </citation>
    <scope>NUCLEOTIDE SEQUENCE [LARGE SCALE GENOMIC DNA]</scope>
    <source>
        <strain evidence="2">ATCC PRA-425</strain>
    </source>
</reference>
<gene>
    <name evidence="2" type="ORF">FOL47_009286</name>
</gene>
<name>A0A7J6L987_PERCH</name>
<feature type="signal peptide" evidence="1">
    <location>
        <begin position="1"/>
        <end position="20"/>
    </location>
</feature>
<dbReference type="AlphaFoldDB" id="A0A7J6L987"/>